<feature type="chain" id="PRO_5040829360" evidence="1">
    <location>
        <begin position="30"/>
        <end position="280"/>
    </location>
</feature>
<name>A0A9X3TV41_9BACL</name>
<organism evidence="2 3">
    <name type="scientific">Brevibacillus thermoruber</name>
    <dbReference type="NCBI Taxonomy" id="33942"/>
    <lineage>
        <taxon>Bacteria</taxon>
        <taxon>Bacillati</taxon>
        <taxon>Bacillota</taxon>
        <taxon>Bacilli</taxon>
        <taxon>Bacillales</taxon>
        <taxon>Paenibacillaceae</taxon>
        <taxon>Brevibacillus</taxon>
    </lineage>
</organism>
<dbReference type="AlphaFoldDB" id="A0A9X3TV41"/>
<dbReference type="EMBL" id="JAPYYP010000075">
    <property type="protein sequence ID" value="MDA5111105.1"/>
    <property type="molecule type" value="Genomic_DNA"/>
</dbReference>
<sequence length="280" mass="32194">MKSSLVNRVLCLFFAVALLFTSINIPVNAATSQSYQKNIDRIAELTIESENGKETTITIFLTKGTKLDETTFQGIKDGIKVTNITIKPFNDKDQRNLQALSSDGEIRPLYVETIFDVGNFTMSLAEFIAEPSFWTGFWVVMDGASVVFPGIPSISGVKRMIKNSDTLRQSLEIGINTYNNIDKIPSGWHRHHIFEKRFASRLGTHKDDMLCIAIPKEYHDPITSAMRKEIPYGSNYNNYTRDEILETHIDVYRQLWEDTDDEVYEFLYKFAREKQHSVRR</sequence>
<dbReference type="RefSeq" id="WP_035298759.1">
    <property type="nucleotide sequence ID" value="NZ_JAPYYP010000075.1"/>
</dbReference>
<evidence type="ECO:0000256" key="1">
    <source>
        <dbReference type="SAM" id="SignalP"/>
    </source>
</evidence>
<proteinExistence type="predicted"/>
<gene>
    <name evidence="2" type="ORF">O3V59_22500</name>
</gene>
<evidence type="ECO:0000313" key="3">
    <source>
        <dbReference type="Proteomes" id="UP001151071"/>
    </source>
</evidence>
<evidence type="ECO:0000313" key="2">
    <source>
        <dbReference type="EMBL" id="MDA5111105.1"/>
    </source>
</evidence>
<dbReference type="Proteomes" id="UP001151071">
    <property type="component" value="Unassembled WGS sequence"/>
</dbReference>
<keyword evidence="1" id="KW-0732">Signal</keyword>
<comment type="caution">
    <text evidence="2">The sequence shown here is derived from an EMBL/GenBank/DDBJ whole genome shotgun (WGS) entry which is preliminary data.</text>
</comment>
<reference evidence="2" key="1">
    <citation type="submission" date="2022-12" db="EMBL/GenBank/DDBJ databases">
        <title>Draft genome sequence of the thermophilic strain Brevibacillus thermoruber HT42, isolated from Los Humeros, Puebla, Mexico, with biotechnological potential.</title>
        <authorList>
            <person name="Lara Sanchez J."/>
            <person name="Solis Palacios R."/>
            <person name="Bustos Baena A.S."/>
            <person name="Ruz Baez A.E."/>
            <person name="Espinosa Luna G."/>
            <person name="Oliart Ros R.M."/>
        </authorList>
    </citation>
    <scope>NUCLEOTIDE SEQUENCE</scope>
    <source>
        <strain evidence="2">HT42</strain>
    </source>
</reference>
<accession>A0A9X3TV41</accession>
<protein>
    <submittedName>
        <fullName evidence="2">Uncharacterized protein</fullName>
    </submittedName>
</protein>
<keyword evidence="3" id="KW-1185">Reference proteome</keyword>
<feature type="signal peptide" evidence="1">
    <location>
        <begin position="1"/>
        <end position="29"/>
    </location>
</feature>